<keyword evidence="1" id="KW-0812">Transmembrane</keyword>
<feature type="transmembrane region" description="Helical" evidence="1">
    <location>
        <begin position="225"/>
        <end position="252"/>
    </location>
</feature>
<evidence type="ECO:0000256" key="1">
    <source>
        <dbReference type="SAM" id="Phobius"/>
    </source>
</evidence>
<feature type="transmembrane region" description="Helical" evidence="1">
    <location>
        <begin position="196"/>
        <end position="218"/>
    </location>
</feature>
<dbReference type="RefSeq" id="WP_342810703.1">
    <property type="nucleotide sequence ID" value="NZ_JAOPJZ010000042.1"/>
</dbReference>
<feature type="transmembrane region" description="Helical" evidence="1">
    <location>
        <begin position="400"/>
        <end position="421"/>
    </location>
</feature>
<proteinExistence type="predicted"/>
<dbReference type="AlphaFoldDB" id="A0AAP2ZBZ5"/>
<feature type="transmembrane region" description="Helical" evidence="1">
    <location>
        <begin position="146"/>
        <end position="167"/>
    </location>
</feature>
<name>A0AAP2ZBZ5_9EURY</name>
<comment type="caution">
    <text evidence="2">The sequence shown here is derived from an EMBL/GenBank/DDBJ whole genome shotgun (WGS) entry which is preliminary data.</text>
</comment>
<feature type="transmembrane region" description="Helical" evidence="1">
    <location>
        <begin position="20"/>
        <end position="39"/>
    </location>
</feature>
<dbReference type="EMBL" id="JAOPJZ010000042">
    <property type="protein sequence ID" value="MCU4754401.1"/>
    <property type="molecule type" value="Genomic_DNA"/>
</dbReference>
<feature type="transmembrane region" description="Helical" evidence="1">
    <location>
        <begin position="46"/>
        <end position="63"/>
    </location>
</feature>
<reference evidence="2 3" key="1">
    <citation type="submission" date="2022-09" db="EMBL/GenBank/DDBJ databases">
        <title>Enrichment on poylsaccharides allowed isolation of novel metabolic and taxonomic groups of Haloarchaea.</title>
        <authorList>
            <person name="Sorokin D.Y."/>
            <person name="Elcheninov A.G."/>
            <person name="Khizhniak T.V."/>
            <person name="Kolganova T.V."/>
            <person name="Kublanov I.V."/>
        </authorList>
    </citation>
    <scope>NUCLEOTIDE SEQUENCE [LARGE SCALE GENOMIC DNA]</scope>
    <source>
        <strain evidence="2 3">AArc-curdl1</strain>
    </source>
</reference>
<protein>
    <submittedName>
        <fullName evidence="2">Uncharacterized protein</fullName>
    </submittedName>
</protein>
<dbReference type="Proteomes" id="UP001321047">
    <property type="component" value="Unassembled WGS sequence"/>
</dbReference>
<feature type="transmembrane region" description="Helical" evidence="1">
    <location>
        <begin position="69"/>
        <end position="89"/>
    </location>
</feature>
<feature type="transmembrane region" description="Helical" evidence="1">
    <location>
        <begin position="433"/>
        <end position="452"/>
    </location>
</feature>
<keyword evidence="1" id="KW-1133">Transmembrane helix</keyword>
<keyword evidence="3" id="KW-1185">Reference proteome</keyword>
<accession>A0AAP2ZBZ5</accession>
<feature type="transmembrane region" description="Helical" evidence="1">
    <location>
        <begin position="296"/>
        <end position="316"/>
    </location>
</feature>
<sequence>MKDGEYSLSESRGGTARSKALLTLFCIVFSLLIIQYYSAEFWRTNQVFYLTFILYTLTALFIFTSPKPVIGLLIIIISGLINRLTAFYASERYAGVDIYGHTEQIHAVATDGSLEVFAASKYFYAPIYHIQAAQGEILFNVSTKDALALTTMMAITILPLITIFVITNHLWDVQTGLSAAFLYVISNEAINWSVHLIPTSLGVAFFTILLLAIIFYYLTHDPRYYLVFGIALALLVFTHQVSLFIAAVAAIAFGTALCMYQMQIARLAANTWLVVGLIVVLDFMTTRYSGPTGERSFFHAVLGTFVTSILSSGTQIRAEASFPRDIPYSPSGASAMADIQLIGPSLLVFLAIVGALYWFHVKRTSEGLFLGLGLGMSVFTMIVFALGGPVFGIVDLLPGRWWAFIFVVFAIFGAVGLVFVVRQSGCQLKKSSSTDTVILIIIISILVVSMVGSATASSDNPYFEQGFDAERYSITEQEVAIAEHAQTIETDDITIETDHRFGQNIGREFVSTRTVRVEYGNPDSVAAETPKIVLNRDYLSKPPANIYLIIDGDQWLVHGGVDMEDLNPRFRSVIYDNGEDELLWVVRRS</sequence>
<evidence type="ECO:0000313" key="2">
    <source>
        <dbReference type="EMBL" id="MCU4754401.1"/>
    </source>
</evidence>
<keyword evidence="1" id="KW-0472">Membrane</keyword>
<organism evidence="2 3">
    <name type="scientific">Natronosalvus hydrolyticus</name>
    <dbReference type="NCBI Taxonomy" id="2979988"/>
    <lineage>
        <taxon>Archaea</taxon>
        <taxon>Methanobacteriati</taxon>
        <taxon>Methanobacteriota</taxon>
        <taxon>Stenosarchaea group</taxon>
        <taxon>Halobacteria</taxon>
        <taxon>Halobacteriales</taxon>
        <taxon>Natrialbaceae</taxon>
        <taxon>Natronosalvus</taxon>
    </lineage>
</organism>
<feature type="transmembrane region" description="Helical" evidence="1">
    <location>
        <begin position="336"/>
        <end position="359"/>
    </location>
</feature>
<feature type="transmembrane region" description="Helical" evidence="1">
    <location>
        <begin position="264"/>
        <end position="284"/>
    </location>
</feature>
<feature type="transmembrane region" description="Helical" evidence="1">
    <location>
        <begin position="368"/>
        <end position="394"/>
    </location>
</feature>
<gene>
    <name evidence="2" type="ORF">OB919_20915</name>
</gene>
<evidence type="ECO:0000313" key="3">
    <source>
        <dbReference type="Proteomes" id="UP001321047"/>
    </source>
</evidence>